<evidence type="ECO:0000256" key="1">
    <source>
        <dbReference type="ARBA" id="ARBA00022962"/>
    </source>
</evidence>
<protein>
    <submittedName>
        <fullName evidence="3">Class II glutamine amidotransferase</fullName>
    </submittedName>
</protein>
<keyword evidence="1 3" id="KW-0315">Glutamine amidotransferase</keyword>
<evidence type="ECO:0000313" key="3">
    <source>
        <dbReference type="EMBL" id="MFD1517741.1"/>
    </source>
</evidence>
<name>A0ABW4EQ23_9PSEU</name>
<dbReference type="PANTHER" id="PTHR43187:SF1">
    <property type="entry name" value="GLUTAMINE AMIDOTRANSFERASE DUG3-RELATED"/>
    <property type="match status" value="1"/>
</dbReference>
<dbReference type="Gene3D" id="3.60.20.10">
    <property type="entry name" value="Glutamine Phosphoribosylpyrophosphate, subunit 1, domain 1"/>
    <property type="match status" value="1"/>
</dbReference>
<dbReference type="RefSeq" id="WP_344717934.1">
    <property type="nucleotide sequence ID" value="NZ_BAAAUS010000001.1"/>
</dbReference>
<organism evidence="3 4">
    <name type="scientific">Pseudonocardia yunnanensis</name>
    <dbReference type="NCBI Taxonomy" id="58107"/>
    <lineage>
        <taxon>Bacteria</taxon>
        <taxon>Bacillati</taxon>
        <taxon>Actinomycetota</taxon>
        <taxon>Actinomycetes</taxon>
        <taxon>Pseudonocardiales</taxon>
        <taxon>Pseudonocardiaceae</taxon>
        <taxon>Pseudonocardia</taxon>
    </lineage>
</organism>
<accession>A0ABW4EQ23</accession>
<dbReference type="InterPro" id="IPR017932">
    <property type="entry name" value="GATase_2_dom"/>
</dbReference>
<dbReference type="EMBL" id="JBHUCO010000010">
    <property type="protein sequence ID" value="MFD1517741.1"/>
    <property type="molecule type" value="Genomic_DNA"/>
</dbReference>
<dbReference type="Pfam" id="PF13230">
    <property type="entry name" value="GATase_4"/>
    <property type="match status" value="1"/>
</dbReference>
<dbReference type="InterPro" id="IPR029055">
    <property type="entry name" value="Ntn_hydrolases_N"/>
</dbReference>
<sequence length="276" mass="30590">MCRWLGYFGAPIRPEELLYQPARSLIEQSKSHAPDLSVANADGHGLGWYGTADAPGLFRSASPAWGDRNLREVSAQISSPLFLAHVRASTGTPVQQTNCHPFRYGQWMFVHNGFIDAYDRLRRDLLLSVDPKLFPEIEGTTDSELMFYLALTFGLADDPVGGLERMAGFIEAEGRRAGSAHPLQMTVGISDGVRLYAARYASDAEANTLYVSSSVRDLRLLYPADERLQHFSDESRVIVSEPLVDLPGLWREIPPGTALVVQEGDDREVPFRPSEP</sequence>
<dbReference type="PROSITE" id="PS51278">
    <property type="entry name" value="GATASE_TYPE_2"/>
    <property type="match status" value="1"/>
</dbReference>
<dbReference type="SUPFAM" id="SSF56235">
    <property type="entry name" value="N-terminal nucleophile aminohydrolases (Ntn hydrolases)"/>
    <property type="match status" value="1"/>
</dbReference>
<dbReference type="CDD" id="cd01908">
    <property type="entry name" value="YafJ"/>
    <property type="match status" value="1"/>
</dbReference>
<reference evidence="4" key="1">
    <citation type="journal article" date="2019" name="Int. J. Syst. Evol. Microbiol.">
        <title>The Global Catalogue of Microorganisms (GCM) 10K type strain sequencing project: providing services to taxonomists for standard genome sequencing and annotation.</title>
        <authorList>
            <consortium name="The Broad Institute Genomics Platform"/>
            <consortium name="The Broad Institute Genome Sequencing Center for Infectious Disease"/>
            <person name="Wu L."/>
            <person name="Ma J."/>
        </authorList>
    </citation>
    <scope>NUCLEOTIDE SEQUENCE [LARGE SCALE GENOMIC DNA]</scope>
    <source>
        <strain evidence="4">CCM 7043</strain>
    </source>
</reference>
<keyword evidence="4" id="KW-1185">Reference proteome</keyword>
<dbReference type="PANTHER" id="PTHR43187">
    <property type="entry name" value="GLUTAMINE AMIDOTRANSFERASE DUG3-RELATED"/>
    <property type="match status" value="1"/>
</dbReference>
<gene>
    <name evidence="3" type="ORF">ACFSJD_09595</name>
</gene>
<dbReference type="InterPro" id="IPR052373">
    <property type="entry name" value="Gamma-glu_amide_hydrolase"/>
</dbReference>
<evidence type="ECO:0000259" key="2">
    <source>
        <dbReference type="PROSITE" id="PS51278"/>
    </source>
</evidence>
<evidence type="ECO:0000313" key="4">
    <source>
        <dbReference type="Proteomes" id="UP001597114"/>
    </source>
</evidence>
<comment type="caution">
    <text evidence="3">The sequence shown here is derived from an EMBL/GenBank/DDBJ whole genome shotgun (WGS) entry which is preliminary data.</text>
</comment>
<feature type="domain" description="Glutamine amidotransferase type-2" evidence="2">
    <location>
        <begin position="2"/>
        <end position="264"/>
    </location>
</feature>
<proteinExistence type="predicted"/>
<dbReference type="InterPro" id="IPR026869">
    <property type="entry name" value="EgtC-like"/>
</dbReference>
<dbReference type="Proteomes" id="UP001597114">
    <property type="component" value="Unassembled WGS sequence"/>
</dbReference>